<accession>A0A177EDY0</accession>
<dbReference type="Proteomes" id="UP000185944">
    <property type="component" value="Unassembled WGS sequence"/>
</dbReference>
<feature type="compositionally biased region" description="Basic and acidic residues" evidence="1">
    <location>
        <begin position="58"/>
        <end position="74"/>
    </location>
</feature>
<dbReference type="GeneID" id="93647622"/>
<dbReference type="VEuPathDB" id="MicrosporidiaDB:NEDG_01272"/>
<evidence type="ECO:0000313" key="3">
    <source>
        <dbReference type="Proteomes" id="UP000185944"/>
    </source>
</evidence>
<dbReference type="EMBL" id="LTDL01000041">
    <property type="protein sequence ID" value="OAG29199.1"/>
    <property type="molecule type" value="Genomic_DNA"/>
</dbReference>
<feature type="region of interest" description="Disordered" evidence="1">
    <location>
        <begin position="1"/>
        <end position="38"/>
    </location>
</feature>
<dbReference type="AlphaFoldDB" id="A0A177EDY0"/>
<reference evidence="2 3" key="1">
    <citation type="submission" date="2016-02" db="EMBL/GenBank/DDBJ databases">
        <title>Discovery of a natural microsporidian pathogen with a broad tissue tropism in Caenorhabditis elegans.</title>
        <authorList>
            <person name="Luallen R.J."/>
            <person name="Reinke A.W."/>
            <person name="Tong L."/>
            <person name="Botts M.R."/>
            <person name="Felix M.-A."/>
            <person name="Troemel E.R."/>
        </authorList>
    </citation>
    <scope>NUCLEOTIDE SEQUENCE [LARGE SCALE GENOMIC DNA]</scope>
    <source>
        <strain evidence="2 3">JUm2807</strain>
    </source>
</reference>
<comment type="caution">
    <text evidence="2">The sequence shown here is derived from an EMBL/GenBank/DDBJ whole genome shotgun (WGS) entry which is preliminary data.</text>
</comment>
<feature type="region of interest" description="Disordered" evidence="1">
    <location>
        <begin position="58"/>
        <end position="94"/>
    </location>
</feature>
<feature type="compositionally biased region" description="Basic and acidic residues" evidence="1">
    <location>
        <begin position="11"/>
        <end position="38"/>
    </location>
</feature>
<protein>
    <submittedName>
        <fullName evidence="2">Uncharacterized protein</fullName>
    </submittedName>
</protein>
<organism evidence="2 3">
    <name type="scientific">Nematocida displodere</name>
    <dbReference type="NCBI Taxonomy" id="1805483"/>
    <lineage>
        <taxon>Eukaryota</taxon>
        <taxon>Fungi</taxon>
        <taxon>Fungi incertae sedis</taxon>
        <taxon>Microsporidia</taxon>
        <taxon>Nematocida</taxon>
    </lineage>
</organism>
<sequence>MSKQRACAWRRSTERTKTEESVEERKKKELVKKTRHEETRLKKSELLEKRKEYRNRMKAKDAVAAEKLAEDRKARLTQRRNKKEKREKYGKANE</sequence>
<evidence type="ECO:0000256" key="1">
    <source>
        <dbReference type="SAM" id="MobiDB-lite"/>
    </source>
</evidence>
<evidence type="ECO:0000313" key="2">
    <source>
        <dbReference type="EMBL" id="OAG29199.1"/>
    </source>
</evidence>
<gene>
    <name evidence="2" type="ORF">NEDG_01272</name>
</gene>
<name>A0A177EDY0_9MICR</name>
<feature type="compositionally biased region" description="Basic and acidic residues" evidence="1">
    <location>
        <begin position="84"/>
        <end position="94"/>
    </location>
</feature>
<proteinExistence type="predicted"/>
<dbReference type="RefSeq" id="XP_067543878.1">
    <property type="nucleotide sequence ID" value="XM_067688690.1"/>
</dbReference>
<keyword evidence="3" id="KW-1185">Reference proteome</keyword>